<organism evidence="1 2">
    <name type="scientific">Caldanaerobacter subterraneus subsp. pacificus DSM 12653</name>
    <dbReference type="NCBI Taxonomy" id="391606"/>
    <lineage>
        <taxon>Bacteria</taxon>
        <taxon>Bacillati</taxon>
        <taxon>Bacillota</taxon>
        <taxon>Clostridia</taxon>
        <taxon>Thermoanaerobacterales</taxon>
        <taxon>Thermoanaerobacteraceae</taxon>
        <taxon>Caldanaerobacter</taxon>
    </lineage>
</organism>
<reference evidence="2" key="3">
    <citation type="submission" date="2015-02" db="EMBL/GenBank/DDBJ databases">
        <title>Genome analysis of three genomes within the thermophilic hydrogenogenic bacterial species Caldanaerobacter subterraneus.</title>
        <authorList>
            <person name="Sant'Anna F.H."/>
            <person name="Lebedinsky A."/>
            <person name="Sokolova T."/>
            <person name="Robb F.T."/>
            <person name="Gonzalez J.M."/>
        </authorList>
    </citation>
    <scope>NUCLEOTIDE SEQUENCE [LARGE SCALE GENOMIC DNA]</scope>
    <source>
        <strain evidence="2">DSM 12653</strain>
    </source>
</reference>
<sequence>MFFFGGAASLISLFLLRLALMLREKKHIKLSYNG</sequence>
<dbReference type="EMBL" id="ABXP02000106">
    <property type="protein sequence ID" value="KKC29140.1"/>
    <property type="molecule type" value="Genomic_DNA"/>
</dbReference>
<reference evidence="1 2" key="2">
    <citation type="journal article" date="2015" name="BMC Genomics">
        <title>Analysis of three genomes within the thermophilic bacterial species Caldanaerobacter subterraneus with a focus on carbon monoxide dehydrogenase evolution and hydrolase diversity.</title>
        <authorList>
            <person name="Sant'Anna F.H."/>
            <person name="Lebedinsky A.V."/>
            <person name="Sokolova T.G."/>
            <person name="Robb F.T."/>
            <person name="Gonzalez J.M."/>
        </authorList>
    </citation>
    <scope>NUCLEOTIDE SEQUENCE [LARGE SCALE GENOMIC DNA]</scope>
    <source>
        <strain evidence="1 2">DSM 12653</strain>
    </source>
</reference>
<comment type="caution">
    <text evidence="1">The sequence shown here is derived from an EMBL/GenBank/DDBJ whole genome shotgun (WGS) entry which is preliminary data.</text>
</comment>
<reference evidence="1 2" key="1">
    <citation type="submission" date="2008-07" db="EMBL/GenBank/DDBJ databases">
        <authorList>
            <person name="Gonzalez J."/>
            <person name="Sokolova T."/>
            <person name="Ferriera S."/>
            <person name="Johnson J."/>
            <person name="Kravitz S."/>
            <person name="Beeson K."/>
            <person name="Sutton G."/>
            <person name="Rogers Y.-H."/>
            <person name="Friedman R."/>
            <person name="Frazier M."/>
            <person name="Venter J.C."/>
        </authorList>
    </citation>
    <scope>NUCLEOTIDE SEQUENCE [LARGE SCALE GENOMIC DNA]</scope>
    <source>
        <strain evidence="1 2">DSM 12653</strain>
    </source>
</reference>
<proteinExistence type="predicted"/>
<protein>
    <submittedName>
        <fullName evidence="1">Uncharacterized protein</fullName>
    </submittedName>
</protein>
<dbReference type="AlphaFoldDB" id="A0A0F5PKM0"/>
<evidence type="ECO:0000313" key="1">
    <source>
        <dbReference type="EMBL" id="KKC29140.1"/>
    </source>
</evidence>
<dbReference type="Proteomes" id="UP000010146">
    <property type="component" value="Unassembled WGS sequence"/>
</dbReference>
<gene>
    <name evidence="1" type="ORF">CDSM653_01994</name>
</gene>
<name>A0A0F5PKM0_9THEO</name>
<evidence type="ECO:0000313" key="2">
    <source>
        <dbReference type="Proteomes" id="UP000010146"/>
    </source>
</evidence>
<accession>A0A0F5PKM0</accession>